<dbReference type="EMBL" id="QHBU01000039">
    <property type="protein sequence ID" value="PZR83273.1"/>
    <property type="molecule type" value="Genomic_DNA"/>
</dbReference>
<proteinExistence type="predicted"/>
<evidence type="ECO:0000256" key="2">
    <source>
        <dbReference type="SAM" id="Phobius"/>
    </source>
</evidence>
<gene>
    <name evidence="3" type="ORF">DLM65_02310</name>
</gene>
<evidence type="ECO:0000313" key="4">
    <source>
        <dbReference type="Proteomes" id="UP000248724"/>
    </source>
</evidence>
<keyword evidence="2" id="KW-1133">Transmembrane helix</keyword>
<name>A0A2W5ZD68_9BACT</name>
<comment type="caution">
    <text evidence="3">The sequence shown here is derived from an EMBL/GenBank/DDBJ whole genome shotgun (WGS) entry which is preliminary data.</text>
</comment>
<feature type="region of interest" description="Disordered" evidence="1">
    <location>
        <begin position="1"/>
        <end position="25"/>
    </location>
</feature>
<feature type="transmembrane region" description="Helical" evidence="2">
    <location>
        <begin position="29"/>
        <end position="54"/>
    </location>
</feature>
<keyword evidence="2" id="KW-0472">Membrane</keyword>
<evidence type="ECO:0000313" key="3">
    <source>
        <dbReference type="EMBL" id="PZR83273.1"/>
    </source>
</evidence>
<accession>A0A2W5ZD68</accession>
<protein>
    <submittedName>
        <fullName evidence="3">Uncharacterized protein</fullName>
    </submittedName>
</protein>
<organism evidence="3 4">
    <name type="scientific">Candidatus Aeolococcus gillhamiae</name>
    <dbReference type="NCBI Taxonomy" id="3127015"/>
    <lineage>
        <taxon>Bacteria</taxon>
        <taxon>Bacillati</taxon>
        <taxon>Candidatus Dormiibacterota</taxon>
        <taxon>Candidatus Dormibacteria</taxon>
        <taxon>Candidatus Aeolococcales</taxon>
        <taxon>Candidatus Aeolococcaceae</taxon>
        <taxon>Candidatus Aeolococcus</taxon>
    </lineage>
</organism>
<sequence length="59" mass="6156">MPELPRFPNPDNDRDTTAERASTTGRPRWVAVVGIGVAAAVVVLVVVLHVTGVIGPGSH</sequence>
<reference evidence="3 4" key="1">
    <citation type="journal article" date="2017" name="Nature">
        <title>Atmospheric trace gases support primary production in Antarctic desert surface soil.</title>
        <authorList>
            <person name="Ji M."/>
            <person name="Greening C."/>
            <person name="Vanwonterghem I."/>
            <person name="Carere C.R."/>
            <person name="Bay S.K."/>
            <person name="Steen J.A."/>
            <person name="Montgomery K."/>
            <person name="Lines T."/>
            <person name="Beardall J."/>
            <person name="van Dorst J."/>
            <person name="Snape I."/>
            <person name="Stott M.B."/>
            <person name="Hugenholtz P."/>
            <person name="Ferrari B.C."/>
        </authorList>
    </citation>
    <scope>NUCLEOTIDE SEQUENCE [LARGE SCALE GENOMIC DNA]</scope>
    <source>
        <strain evidence="3">RRmetagenome_bin12</strain>
    </source>
</reference>
<keyword evidence="2" id="KW-0812">Transmembrane</keyword>
<evidence type="ECO:0000256" key="1">
    <source>
        <dbReference type="SAM" id="MobiDB-lite"/>
    </source>
</evidence>
<dbReference type="AlphaFoldDB" id="A0A2W5ZD68"/>
<dbReference type="Proteomes" id="UP000248724">
    <property type="component" value="Unassembled WGS sequence"/>
</dbReference>